<gene>
    <name evidence="1" type="primary">jg22541</name>
    <name evidence="1" type="ORF">PAEG_LOCUS5975</name>
</gene>
<dbReference type="EMBL" id="CAKXAJ010019089">
    <property type="protein sequence ID" value="CAH2218128.1"/>
    <property type="molecule type" value="Genomic_DNA"/>
</dbReference>
<evidence type="ECO:0000313" key="2">
    <source>
        <dbReference type="Proteomes" id="UP000838756"/>
    </source>
</evidence>
<keyword evidence="2" id="KW-1185">Reference proteome</keyword>
<proteinExistence type="predicted"/>
<organism evidence="1 2">
    <name type="scientific">Pararge aegeria aegeria</name>
    <dbReference type="NCBI Taxonomy" id="348720"/>
    <lineage>
        <taxon>Eukaryota</taxon>
        <taxon>Metazoa</taxon>
        <taxon>Ecdysozoa</taxon>
        <taxon>Arthropoda</taxon>
        <taxon>Hexapoda</taxon>
        <taxon>Insecta</taxon>
        <taxon>Pterygota</taxon>
        <taxon>Neoptera</taxon>
        <taxon>Endopterygota</taxon>
        <taxon>Lepidoptera</taxon>
        <taxon>Glossata</taxon>
        <taxon>Ditrysia</taxon>
        <taxon>Papilionoidea</taxon>
        <taxon>Nymphalidae</taxon>
        <taxon>Satyrinae</taxon>
        <taxon>Satyrini</taxon>
        <taxon>Parargina</taxon>
        <taxon>Pararge</taxon>
    </lineage>
</organism>
<sequence>MSSSGRLSVDVMMMMMTHSTGLDGDSKQSPAEAVEERDRSYLILDPLRDMTCTVIERTLSLDEEFLPFVEKRYQPAPVEGEKVSVSEELGKWREVEGSGWVEGGSVVGANPPRLLKDVAVADLRADLFIDEALTDKALCRQLVLVSVRGARS</sequence>
<reference evidence="1" key="1">
    <citation type="submission" date="2022-03" db="EMBL/GenBank/DDBJ databases">
        <authorList>
            <person name="Lindestad O."/>
        </authorList>
    </citation>
    <scope>NUCLEOTIDE SEQUENCE</scope>
</reference>
<protein>
    <submittedName>
        <fullName evidence="1">Jg22541 protein</fullName>
    </submittedName>
</protein>
<dbReference type="Proteomes" id="UP000838756">
    <property type="component" value="Unassembled WGS sequence"/>
</dbReference>
<dbReference type="OrthoDB" id="4062651at2759"/>
<dbReference type="AlphaFoldDB" id="A0A8S4QS03"/>
<accession>A0A8S4QS03</accession>
<name>A0A8S4QS03_9NEOP</name>
<evidence type="ECO:0000313" key="1">
    <source>
        <dbReference type="EMBL" id="CAH2218128.1"/>
    </source>
</evidence>
<comment type="caution">
    <text evidence="1">The sequence shown here is derived from an EMBL/GenBank/DDBJ whole genome shotgun (WGS) entry which is preliminary data.</text>
</comment>